<dbReference type="Proteomes" id="UP000192266">
    <property type="component" value="Unassembled WGS sequence"/>
</dbReference>
<dbReference type="EMBL" id="FWWW01000087">
    <property type="protein sequence ID" value="SMB98797.1"/>
    <property type="molecule type" value="Genomic_DNA"/>
</dbReference>
<feature type="compositionally biased region" description="Polar residues" evidence="1">
    <location>
        <begin position="36"/>
        <end position="46"/>
    </location>
</feature>
<feature type="compositionally biased region" description="Polar residues" evidence="1">
    <location>
        <begin position="57"/>
        <end position="89"/>
    </location>
</feature>
<organism evidence="2 3">
    <name type="scientific">Hymenobacter roseosalivarius DSM 11622</name>
    <dbReference type="NCBI Taxonomy" id="645990"/>
    <lineage>
        <taxon>Bacteria</taxon>
        <taxon>Pseudomonadati</taxon>
        <taxon>Bacteroidota</taxon>
        <taxon>Cytophagia</taxon>
        <taxon>Cytophagales</taxon>
        <taxon>Hymenobacteraceae</taxon>
        <taxon>Hymenobacter</taxon>
    </lineage>
</organism>
<evidence type="ECO:0000313" key="3">
    <source>
        <dbReference type="Proteomes" id="UP000192266"/>
    </source>
</evidence>
<dbReference type="AlphaFoldDB" id="A0A1W1VZL2"/>
<name>A0A1W1VZL2_9BACT</name>
<dbReference type="OrthoDB" id="9952758at2"/>
<sequence length="224" mass="23632">MNMNALLGIIGLSLLAFVAAFAIGRLNRPMPDSVAKPSTQQVSVSRNEPRPAATGLPMTTTDSVATTRPAQGSATNTPSLESAADSASTLDVAADKPTAPAPPTAVRIVRAPAPPSAAEIAAAKQRAAETRLEIAARRAHADQLPDDFKKYYAQELPEDAISKELDVRASVAGAQADVITLTSPAFNAANKDFVIQQVRSELTELGFKQVYITDGKGFMTKVRF</sequence>
<protein>
    <submittedName>
        <fullName evidence="2">Uncharacterized protein</fullName>
    </submittedName>
</protein>
<keyword evidence="3" id="KW-1185">Reference proteome</keyword>
<evidence type="ECO:0000256" key="1">
    <source>
        <dbReference type="SAM" id="MobiDB-lite"/>
    </source>
</evidence>
<gene>
    <name evidence="2" type="ORF">SAMN00120144_1795</name>
</gene>
<feature type="region of interest" description="Disordered" evidence="1">
    <location>
        <begin position="28"/>
        <end position="106"/>
    </location>
</feature>
<dbReference type="RefSeq" id="WP_084447001.1">
    <property type="nucleotide sequence ID" value="NZ_FWWW01000087.1"/>
</dbReference>
<evidence type="ECO:0000313" key="2">
    <source>
        <dbReference type="EMBL" id="SMB98797.1"/>
    </source>
</evidence>
<proteinExistence type="predicted"/>
<reference evidence="2 3" key="1">
    <citation type="submission" date="2017-04" db="EMBL/GenBank/DDBJ databases">
        <authorList>
            <person name="Afonso C.L."/>
            <person name="Miller P.J."/>
            <person name="Scott M.A."/>
            <person name="Spackman E."/>
            <person name="Goraichik I."/>
            <person name="Dimitrov K.M."/>
            <person name="Suarez D.L."/>
            <person name="Swayne D.E."/>
        </authorList>
    </citation>
    <scope>NUCLEOTIDE SEQUENCE [LARGE SCALE GENOMIC DNA]</scope>
    <source>
        <strain evidence="2 3">DSM 11622</strain>
    </source>
</reference>
<accession>A0A1W1VZL2</accession>